<evidence type="ECO:0000313" key="1">
    <source>
        <dbReference type="EMBL" id="KAF2684144.1"/>
    </source>
</evidence>
<dbReference type="Gene3D" id="3.30.70.270">
    <property type="match status" value="1"/>
</dbReference>
<dbReference type="AlphaFoldDB" id="A0A6G1J0W2"/>
<gene>
    <name evidence="1" type="ORF">K458DRAFT_303653</name>
</gene>
<dbReference type="InterPro" id="IPR043502">
    <property type="entry name" value="DNA/RNA_pol_sf"/>
</dbReference>
<organism evidence="1 2">
    <name type="scientific">Lentithecium fluviatile CBS 122367</name>
    <dbReference type="NCBI Taxonomy" id="1168545"/>
    <lineage>
        <taxon>Eukaryota</taxon>
        <taxon>Fungi</taxon>
        <taxon>Dikarya</taxon>
        <taxon>Ascomycota</taxon>
        <taxon>Pezizomycotina</taxon>
        <taxon>Dothideomycetes</taxon>
        <taxon>Pleosporomycetidae</taxon>
        <taxon>Pleosporales</taxon>
        <taxon>Massarineae</taxon>
        <taxon>Lentitheciaceae</taxon>
        <taxon>Lentithecium</taxon>
    </lineage>
</organism>
<reference evidence="1" key="1">
    <citation type="journal article" date="2020" name="Stud. Mycol.">
        <title>101 Dothideomycetes genomes: a test case for predicting lifestyles and emergence of pathogens.</title>
        <authorList>
            <person name="Haridas S."/>
            <person name="Albert R."/>
            <person name="Binder M."/>
            <person name="Bloem J."/>
            <person name="Labutti K."/>
            <person name="Salamov A."/>
            <person name="Andreopoulos B."/>
            <person name="Baker S."/>
            <person name="Barry K."/>
            <person name="Bills G."/>
            <person name="Bluhm B."/>
            <person name="Cannon C."/>
            <person name="Castanera R."/>
            <person name="Culley D."/>
            <person name="Daum C."/>
            <person name="Ezra D."/>
            <person name="Gonzalez J."/>
            <person name="Henrissat B."/>
            <person name="Kuo A."/>
            <person name="Liang C."/>
            <person name="Lipzen A."/>
            <person name="Lutzoni F."/>
            <person name="Magnuson J."/>
            <person name="Mondo S."/>
            <person name="Nolan M."/>
            <person name="Ohm R."/>
            <person name="Pangilinan J."/>
            <person name="Park H.-J."/>
            <person name="Ramirez L."/>
            <person name="Alfaro M."/>
            <person name="Sun H."/>
            <person name="Tritt A."/>
            <person name="Yoshinaga Y."/>
            <person name="Zwiers L.-H."/>
            <person name="Turgeon B."/>
            <person name="Goodwin S."/>
            <person name="Spatafora J."/>
            <person name="Crous P."/>
            <person name="Grigoriev I."/>
        </authorList>
    </citation>
    <scope>NUCLEOTIDE SEQUENCE</scope>
    <source>
        <strain evidence="1">CBS 122367</strain>
    </source>
</reference>
<dbReference type="InterPro" id="IPR043128">
    <property type="entry name" value="Rev_trsase/Diguanyl_cyclase"/>
</dbReference>
<dbReference type="OrthoDB" id="5599418at2759"/>
<accession>A0A6G1J0W2</accession>
<dbReference type="Proteomes" id="UP000799291">
    <property type="component" value="Unassembled WGS sequence"/>
</dbReference>
<dbReference type="EMBL" id="MU005582">
    <property type="protein sequence ID" value="KAF2684144.1"/>
    <property type="molecule type" value="Genomic_DNA"/>
</dbReference>
<evidence type="ECO:0000313" key="2">
    <source>
        <dbReference type="Proteomes" id="UP000799291"/>
    </source>
</evidence>
<proteinExistence type="predicted"/>
<feature type="non-terminal residue" evidence="1">
    <location>
        <position position="1"/>
    </location>
</feature>
<name>A0A6G1J0W2_9PLEO</name>
<sequence>TLYKYLENYYFAFINNVLVYLDKNKKHRDRKIIKKLEATSLYLDIKKSKFKVKKTKYLGFIIEVEKEISIDPKKVKVILE</sequence>
<keyword evidence="2" id="KW-1185">Reference proteome</keyword>
<dbReference type="SUPFAM" id="SSF56672">
    <property type="entry name" value="DNA/RNA polymerases"/>
    <property type="match status" value="1"/>
</dbReference>
<protein>
    <submittedName>
        <fullName evidence="1">Uncharacterized protein</fullName>
    </submittedName>
</protein>